<feature type="transmembrane region" description="Helical" evidence="6">
    <location>
        <begin position="69"/>
        <end position="89"/>
    </location>
</feature>
<feature type="domain" description="Sugar phosphate transporter" evidence="7">
    <location>
        <begin position="71"/>
        <end position="369"/>
    </location>
</feature>
<dbReference type="Proteomes" id="UP000694920">
    <property type="component" value="Unplaced"/>
</dbReference>
<dbReference type="Pfam" id="PF03151">
    <property type="entry name" value="TPT"/>
    <property type="match status" value="1"/>
</dbReference>
<evidence type="ECO:0000259" key="7">
    <source>
        <dbReference type="Pfam" id="PF03151"/>
    </source>
</evidence>
<dbReference type="AlphaFoldDB" id="A0AAJ7CD83"/>
<feature type="transmembrane region" description="Helical" evidence="6">
    <location>
        <begin position="296"/>
        <end position="320"/>
    </location>
</feature>
<evidence type="ECO:0000313" key="9">
    <source>
        <dbReference type="RefSeq" id="XP_015607112.1"/>
    </source>
</evidence>
<organism evidence="8 9">
    <name type="scientific">Cephus cinctus</name>
    <name type="common">Wheat stem sawfly</name>
    <dbReference type="NCBI Taxonomy" id="211228"/>
    <lineage>
        <taxon>Eukaryota</taxon>
        <taxon>Metazoa</taxon>
        <taxon>Ecdysozoa</taxon>
        <taxon>Arthropoda</taxon>
        <taxon>Hexapoda</taxon>
        <taxon>Insecta</taxon>
        <taxon>Pterygota</taxon>
        <taxon>Neoptera</taxon>
        <taxon>Endopterygota</taxon>
        <taxon>Hymenoptera</taxon>
        <taxon>Cephoidea</taxon>
        <taxon>Cephidae</taxon>
        <taxon>Cephus</taxon>
    </lineage>
</organism>
<name>A0AAJ7CD83_CEPCN</name>
<feature type="transmembrane region" description="Helical" evidence="6">
    <location>
        <begin position="140"/>
        <end position="162"/>
    </location>
</feature>
<sequence>MQEVMFTQAPRFYAAYNSNLRLFYGKNMPRSNVKYEIANQDADTSDYFLSHVQEFQNSTTMQTSFSRKILQTILLISLYFVLSIGLTFYQKWVLKSYGFDYPLGVVVCHLVTKFLLATLVRCIRKCCCGKHPVRLPWQTIIWSLGAPGIASGLDIGFSNWAISLITVFLYTMTKSTTIIFILGFALLFKLERKSCSLLGIVVMISGGLMMFTYKSTQFHILGFLLCLFASFSSGLRWTMAQIIMQRSKLGLGNPVDMMYYMQPWMLLAVLPNALWFEGSKIYTGLVNTDWNDSETVGLTFIIVLGGAILAFCMEVAEFLVVTHTSSLTLSVSGIFKEICTLFLAYEWEGDQMSGLNFIGLLMCLGGIVLHVIQKLLISKKQTIDDLELQSNSVTTNGTKSEDQIDINLPLLNQKSRSLTNVLNNYSSSDEEEEAKPEDTSLDDLLNILQRREQ</sequence>
<dbReference type="GO" id="GO:0016020">
    <property type="term" value="C:membrane"/>
    <property type="evidence" value="ECO:0007669"/>
    <property type="project" value="UniProtKB-SubCell"/>
</dbReference>
<keyword evidence="8" id="KW-1185">Reference proteome</keyword>
<dbReference type="GeneID" id="107273438"/>
<evidence type="ECO:0000256" key="2">
    <source>
        <dbReference type="ARBA" id="ARBA00022692"/>
    </source>
</evidence>
<feature type="region of interest" description="Disordered" evidence="5">
    <location>
        <begin position="424"/>
        <end position="443"/>
    </location>
</feature>
<evidence type="ECO:0000256" key="1">
    <source>
        <dbReference type="ARBA" id="ARBA00004141"/>
    </source>
</evidence>
<evidence type="ECO:0000256" key="6">
    <source>
        <dbReference type="SAM" id="Phobius"/>
    </source>
</evidence>
<dbReference type="InterPro" id="IPR050186">
    <property type="entry name" value="TPT_transporter"/>
</dbReference>
<dbReference type="PANTHER" id="PTHR11132">
    <property type="entry name" value="SOLUTE CARRIER FAMILY 35"/>
    <property type="match status" value="1"/>
</dbReference>
<feature type="transmembrane region" description="Helical" evidence="6">
    <location>
        <begin position="101"/>
        <end position="120"/>
    </location>
</feature>
<accession>A0AAJ7CD83</accession>
<proteinExistence type="predicted"/>
<keyword evidence="3 6" id="KW-1133">Transmembrane helix</keyword>
<feature type="transmembrane region" description="Helical" evidence="6">
    <location>
        <begin position="219"/>
        <end position="237"/>
    </location>
</feature>
<dbReference type="RefSeq" id="XP_015607112.1">
    <property type="nucleotide sequence ID" value="XM_015751626.2"/>
</dbReference>
<feature type="transmembrane region" description="Helical" evidence="6">
    <location>
        <begin position="168"/>
        <end position="188"/>
    </location>
</feature>
<keyword evidence="2 6" id="KW-0812">Transmembrane</keyword>
<feature type="compositionally biased region" description="Acidic residues" evidence="5">
    <location>
        <begin position="428"/>
        <end position="441"/>
    </location>
</feature>
<evidence type="ECO:0000256" key="3">
    <source>
        <dbReference type="ARBA" id="ARBA00022989"/>
    </source>
</evidence>
<feature type="transmembrane region" description="Helical" evidence="6">
    <location>
        <begin position="195"/>
        <end position="213"/>
    </location>
</feature>
<comment type="subcellular location">
    <subcellularLocation>
        <location evidence="1">Membrane</location>
        <topology evidence="1">Multi-pass membrane protein</topology>
    </subcellularLocation>
</comment>
<evidence type="ECO:0000256" key="5">
    <source>
        <dbReference type="SAM" id="MobiDB-lite"/>
    </source>
</evidence>
<protein>
    <submittedName>
        <fullName evidence="9">Solute carrier family 35 member C2</fullName>
    </submittedName>
</protein>
<evidence type="ECO:0000256" key="4">
    <source>
        <dbReference type="ARBA" id="ARBA00023136"/>
    </source>
</evidence>
<keyword evidence="4 6" id="KW-0472">Membrane</keyword>
<evidence type="ECO:0000313" key="8">
    <source>
        <dbReference type="Proteomes" id="UP000694920"/>
    </source>
</evidence>
<dbReference type="KEGG" id="ccin:107273438"/>
<feature type="transmembrane region" description="Helical" evidence="6">
    <location>
        <begin position="353"/>
        <end position="372"/>
    </location>
</feature>
<reference evidence="9" key="1">
    <citation type="submission" date="2025-08" db="UniProtKB">
        <authorList>
            <consortium name="RefSeq"/>
        </authorList>
    </citation>
    <scope>IDENTIFICATION</scope>
</reference>
<dbReference type="InterPro" id="IPR004853">
    <property type="entry name" value="Sugar_P_trans_dom"/>
</dbReference>
<gene>
    <name evidence="9" type="primary">LOC107273438</name>
</gene>